<dbReference type="PROSITE" id="PS01156">
    <property type="entry name" value="TONB_DEPENDENT_REC_2"/>
    <property type="match status" value="1"/>
</dbReference>
<feature type="signal peptide" evidence="11">
    <location>
        <begin position="1"/>
        <end position="19"/>
    </location>
</feature>
<dbReference type="PANTHER" id="PTHR30069">
    <property type="entry name" value="TONB-DEPENDENT OUTER MEMBRANE RECEPTOR"/>
    <property type="match status" value="1"/>
</dbReference>
<dbReference type="InterPro" id="IPR000531">
    <property type="entry name" value="Beta-barrel_TonB"/>
</dbReference>
<name>A0A9W6GP86_9FUSO</name>
<proteinExistence type="inferred from homology"/>
<evidence type="ECO:0000256" key="10">
    <source>
        <dbReference type="RuleBase" id="RU003357"/>
    </source>
</evidence>
<dbReference type="GO" id="GO:0044718">
    <property type="term" value="P:siderophore transmembrane transport"/>
    <property type="evidence" value="ECO:0007669"/>
    <property type="project" value="TreeGrafter"/>
</dbReference>
<evidence type="ECO:0000256" key="9">
    <source>
        <dbReference type="PROSITE-ProRule" id="PRU01360"/>
    </source>
</evidence>
<dbReference type="InterPro" id="IPR010917">
    <property type="entry name" value="TonB_rcpt_CS"/>
</dbReference>
<reference evidence="14" key="1">
    <citation type="submission" date="2022-12" db="EMBL/GenBank/DDBJ databases">
        <title>Reference genome sequencing for broad-spectrum identification of bacterial and archaeal isolates by mass spectrometry.</title>
        <authorList>
            <person name="Sekiguchi Y."/>
            <person name="Tourlousse D.M."/>
        </authorList>
    </citation>
    <scope>NUCLEOTIDE SEQUENCE</scope>
    <source>
        <strain evidence="14">10succ1</strain>
    </source>
</reference>
<keyword evidence="4 9" id="KW-0812">Transmembrane</keyword>
<dbReference type="AlphaFoldDB" id="A0A9W6GP86"/>
<sequence>MKKKLLLGAYILCSISATSIDNIDFFEVEGESTIVQRLDDSVITTENFETSVRDTPRNITVITKEEIQKKGANDILDVVRNVPGLTARKYNDGEVRFDIRGQNTMYANRNVVVTVDGVPINRINGGYSTSQIPVDSIERIEVVPGGGGVLYGNGTLGGVVNIITRSPQNQKNYGSVGIKLGSNNLLENTVDYGTKLTDNLLAEVGFTDLNSDGWRDDEKDDRQNARLRTMYLLDGGDLEFKYNYSKKDYKYGTTIPYYMIDDRTQVNSWSQGKTQEDDFYLKYRQEIGEDLEFLVYGNYYQKDYDSYDKSKGSYYRRDEEERYYTKAQIKYSYGRENYLILGGDFSDSSLLDVRSHKESKREAYGGFVLNKFKWGDFQFTQGYRRDYSDYDYWYSASTMIPEDRRGQHSTESFTNDAWELSLSYSYSDTGSVYTTYSRNFRTPTASEIGFWVGPVEPQVDDTIEVGIKDFIGNTYISASTFYKRSKDQIHMAIPEDPHYWQYSANFGIGDVERYGAELFLEHYIGRLTLRSSVTYIEHEIISGKYEGNKVPSVPNLTGSLGASYLLAQGLTVNADAIYHGKMYDLDDLENERGEDVDDYVVVDLSAIYQMENGVTITGRINNVFDEGYDRYVGAWEDFSQPGQPIVRQHYPAPGRTYTLGVKYTF</sequence>
<evidence type="ECO:0000259" key="13">
    <source>
        <dbReference type="Pfam" id="PF07715"/>
    </source>
</evidence>
<dbReference type="Gene3D" id="2.170.130.10">
    <property type="entry name" value="TonB-dependent receptor, plug domain"/>
    <property type="match status" value="1"/>
</dbReference>
<accession>A0A9W6GP86</accession>
<keyword evidence="3 9" id="KW-1134">Transmembrane beta strand</keyword>
<dbReference type="InterPro" id="IPR039426">
    <property type="entry name" value="TonB-dep_rcpt-like"/>
</dbReference>
<protein>
    <submittedName>
        <fullName evidence="14">Ligand-gated channel</fullName>
    </submittedName>
</protein>
<evidence type="ECO:0000256" key="4">
    <source>
        <dbReference type="ARBA" id="ARBA00022692"/>
    </source>
</evidence>
<evidence type="ECO:0000256" key="11">
    <source>
        <dbReference type="SAM" id="SignalP"/>
    </source>
</evidence>
<comment type="caution">
    <text evidence="14">The sequence shown here is derived from an EMBL/GenBank/DDBJ whole genome shotgun (WGS) entry which is preliminary data.</text>
</comment>
<dbReference type="PANTHER" id="PTHR30069:SF27">
    <property type="entry name" value="BLL4766 PROTEIN"/>
    <property type="match status" value="1"/>
</dbReference>
<keyword evidence="2 9" id="KW-0813">Transport</keyword>
<dbReference type="InterPro" id="IPR012910">
    <property type="entry name" value="Plug_dom"/>
</dbReference>
<dbReference type="Gene3D" id="2.40.170.20">
    <property type="entry name" value="TonB-dependent receptor, beta-barrel domain"/>
    <property type="match status" value="1"/>
</dbReference>
<dbReference type="GO" id="GO:0009279">
    <property type="term" value="C:cell outer membrane"/>
    <property type="evidence" value="ECO:0007669"/>
    <property type="project" value="UniProtKB-SubCell"/>
</dbReference>
<keyword evidence="8 9" id="KW-0998">Cell outer membrane</keyword>
<dbReference type="PROSITE" id="PS52016">
    <property type="entry name" value="TONB_DEPENDENT_REC_3"/>
    <property type="match status" value="1"/>
</dbReference>
<evidence type="ECO:0000256" key="8">
    <source>
        <dbReference type="ARBA" id="ARBA00023237"/>
    </source>
</evidence>
<organism evidence="14 15">
    <name type="scientific">Propionigenium maris DSM 9537</name>
    <dbReference type="NCBI Taxonomy" id="1123000"/>
    <lineage>
        <taxon>Bacteria</taxon>
        <taxon>Fusobacteriati</taxon>
        <taxon>Fusobacteriota</taxon>
        <taxon>Fusobacteriia</taxon>
        <taxon>Fusobacteriales</taxon>
        <taxon>Fusobacteriaceae</taxon>
        <taxon>Propionigenium</taxon>
    </lineage>
</organism>
<dbReference type="Proteomes" id="UP001144471">
    <property type="component" value="Unassembled WGS sequence"/>
</dbReference>
<feature type="domain" description="TonB-dependent receptor-like beta-barrel" evidence="12">
    <location>
        <begin position="234"/>
        <end position="623"/>
    </location>
</feature>
<comment type="subcellular location">
    <subcellularLocation>
        <location evidence="1 9">Cell outer membrane</location>
        <topology evidence="1 9">Multi-pass membrane protein</topology>
    </subcellularLocation>
</comment>
<evidence type="ECO:0000256" key="3">
    <source>
        <dbReference type="ARBA" id="ARBA00022452"/>
    </source>
</evidence>
<feature type="chain" id="PRO_5040801027" evidence="11">
    <location>
        <begin position="20"/>
        <end position="665"/>
    </location>
</feature>
<evidence type="ECO:0000256" key="6">
    <source>
        <dbReference type="ARBA" id="ARBA00023077"/>
    </source>
</evidence>
<dbReference type="SUPFAM" id="SSF56935">
    <property type="entry name" value="Porins"/>
    <property type="match status" value="1"/>
</dbReference>
<dbReference type="Pfam" id="PF07715">
    <property type="entry name" value="Plug"/>
    <property type="match status" value="1"/>
</dbReference>
<keyword evidence="5 11" id="KW-0732">Signal</keyword>
<dbReference type="RefSeq" id="WP_281836762.1">
    <property type="nucleotide sequence ID" value="NZ_BSDY01000015.1"/>
</dbReference>
<keyword evidence="15" id="KW-1185">Reference proteome</keyword>
<dbReference type="InterPro" id="IPR036942">
    <property type="entry name" value="Beta-barrel_TonB_sf"/>
</dbReference>
<evidence type="ECO:0000256" key="2">
    <source>
        <dbReference type="ARBA" id="ARBA00022448"/>
    </source>
</evidence>
<evidence type="ECO:0000313" key="14">
    <source>
        <dbReference type="EMBL" id="GLI57237.1"/>
    </source>
</evidence>
<keyword evidence="7 9" id="KW-0472">Membrane</keyword>
<feature type="domain" description="TonB-dependent receptor plug" evidence="13">
    <location>
        <begin position="52"/>
        <end position="159"/>
    </location>
</feature>
<evidence type="ECO:0000259" key="12">
    <source>
        <dbReference type="Pfam" id="PF00593"/>
    </source>
</evidence>
<dbReference type="InterPro" id="IPR037066">
    <property type="entry name" value="Plug_dom_sf"/>
</dbReference>
<evidence type="ECO:0000256" key="1">
    <source>
        <dbReference type="ARBA" id="ARBA00004571"/>
    </source>
</evidence>
<keyword evidence="6 10" id="KW-0798">TonB box</keyword>
<evidence type="ECO:0000256" key="7">
    <source>
        <dbReference type="ARBA" id="ARBA00023136"/>
    </source>
</evidence>
<evidence type="ECO:0000313" key="15">
    <source>
        <dbReference type="Proteomes" id="UP001144471"/>
    </source>
</evidence>
<evidence type="ECO:0000256" key="5">
    <source>
        <dbReference type="ARBA" id="ARBA00022729"/>
    </source>
</evidence>
<gene>
    <name evidence="14" type="ORF">PM10SUCC1_27510</name>
</gene>
<dbReference type="EMBL" id="BSDY01000015">
    <property type="protein sequence ID" value="GLI57237.1"/>
    <property type="molecule type" value="Genomic_DNA"/>
</dbReference>
<dbReference type="Pfam" id="PF00593">
    <property type="entry name" value="TonB_dep_Rec_b-barrel"/>
    <property type="match status" value="1"/>
</dbReference>
<dbReference type="GO" id="GO:0015344">
    <property type="term" value="F:siderophore uptake transmembrane transporter activity"/>
    <property type="evidence" value="ECO:0007669"/>
    <property type="project" value="TreeGrafter"/>
</dbReference>
<comment type="similarity">
    <text evidence="9 10">Belongs to the TonB-dependent receptor family.</text>
</comment>